<sequence>MKIIDVANPQRVNRNPDKTVTLLSSGNFVEYGVAVKRVEMRLYIEGSDPKLGPYSLITVLVQTDIGEIESTYDEGYRGDNALEHTSQFVLNNLGLSGIILRSVITLKEEMKQNNVKSN</sequence>
<dbReference type="Proteomes" id="UP000655759">
    <property type="component" value="Unassembled WGS sequence"/>
</dbReference>
<protein>
    <submittedName>
        <fullName evidence="1">Uncharacterized protein</fullName>
    </submittedName>
</protein>
<dbReference type="AlphaFoldDB" id="A0A812F367"/>
<evidence type="ECO:0000313" key="2">
    <source>
        <dbReference type="Proteomes" id="UP000655759"/>
    </source>
</evidence>
<evidence type="ECO:0000313" key="1">
    <source>
        <dbReference type="EMBL" id="CAE6498782.1"/>
    </source>
</evidence>
<dbReference type="EMBL" id="CAJNAQ010000005">
    <property type="protein sequence ID" value="CAE6498782.1"/>
    <property type="molecule type" value="Genomic_DNA"/>
</dbReference>
<gene>
    <name evidence="1" type="ORF">NUZ5A_50828</name>
</gene>
<dbReference type="RefSeq" id="WP_205100024.1">
    <property type="nucleotide sequence ID" value="NZ_CAJNAQ010000005.1"/>
</dbReference>
<accession>A0A812F367</accession>
<name>A0A812F367_9ARCH</name>
<organism evidence="1 2">
    <name type="scientific">Candidatus Nitrosotenuis uzonensis</name>
    <dbReference type="NCBI Taxonomy" id="1407055"/>
    <lineage>
        <taxon>Archaea</taxon>
        <taxon>Nitrososphaerota</taxon>
        <taxon>Candidatus Nitrosotenuis</taxon>
    </lineage>
</organism>
<reference evidence="1" key="1">
    <citation type="submission" date="2021-02" db="EMBL/GenBank/DDBJ databases">
        <authorList>
            <person name="Han P."/>
        </authorList>
    </citation>
    <scope>NUCLEOTIDE SEQUENCE</scope>
    <source>
        <strain evidence="1">Candidatus Nitrosotenuis uzonensis 5A</strain>
    </source>
</reference>
<comment type="caution">
    <text evidence="1">The sequence shown here is derived from an EMBL/GenBank/DDBJ whole genome shotgun (WGS) entry which is preliminary data.</text>
</comment>
<proteinExistence type="predicted"/>